<dbReference type="InterPro" id="IPR044218">
    <property type="entry name" value="SWEETIE"/>
</dbReference>
<name>A0A9R1XL47_LACSA</name>
<reference evidence="1 2" key="1">
    <citation type="journal article" date="2017" name="Nat. Commun.">
        <title>Genome assembly with in vitro proximity ligation data and whole-genome triplication in lettuce.</title>
        <authorList>
            <person name="Reyes-Chin-Wo S."/>
            <person name="Wang Z."/>
            <person name="Yang X."/>
            <person name="Kozik A."/>
            <person name="Arikit S."/>
            <person name="Song C."/>
            <person name="Xia L."/>
            <person name="Froenicke L."/>
            <person name="Lavelle D.O."/>
            <person name="Truco M.J."/>
            <person name="Xia R."/>
            <person name="Zhu S."/>
            <person name="Xu C."/>
            <person name="Xu H."/>
            <person name="Xu X."/>
            <person name="Cox K."/>
            <person name="Korf I."/>
            <person name="Meyers B.C."/>
            <person name="Michelmore R.W."/>
        </authorList>
    </citation>
    <scope>NUCLEOTIDE SEQUENCE [LARGE SCALE GENOMIC DNA]</scope>
    <source>
        <strain evidence="2">cv. Salinas</strain>
        <tissue evidence="1">Seedlings</tissue>
    </source>
</reference>
<dbReference type="AlphaFoldDB" id="A0A9R1XL47"/>
<dbReference type="Proteomes" id="UP000235145">
    <property type="component" value="Unassembled WGS sequence"/>
</dbReference>
<dbReference type="EMBL" id="NBSK02000003">
    <property type="protein sequence ID" value="KAJ0218815.1"/>
    <property type="molecule type" value="Genomic_DNA"/>
</dbReference>
<evidence type="ECO:0000313" key="2">
    <source>
        <dbReference type="Proteomes" id="UP000235145"/>
    </source>
</evidence>
<evidence type="ECO:0000313" key="1">
    <source>
        <dbReference type="EMBL" id="KAJ0218815.1"/>
    </source>
</evidence>
<proteinExistence type="predicted"/>
<gene>
    <name evidence="1" type="ORF">LSAT_V11C300126510</name>
</gene>
<organism evidence="1 2">
    <name type="scientific">Lactuca sativa</name>
    <name type="common">Garden lettuce</name>
    <dbReference type="NCBI Taxonomy" id="4236"/>
    <lineage>
        <taxon>Eukaryota</taxon>
        <taxon>Viridiplantae</taxon>
        <taxon>Streptophyta</taxon>
        <taxon>Embryophyta</taxon>
        <taxon>Tracheophyta</taxon>
        <taxon>Spermatophyta</taxon>
        <taxon>Magnoliopsida</taxon>
        <taxon>eudicotyledons</taxon>
        <taxon>Gunneridae</taxon>
        <taxon>Pentapetalae</taxon>
        <taxon>asterids</taxon>
        <taxon>campanulids</taxon>
        <taxon>Asterales</taxon>
        <taxon>Asteraceae</taxon>
        <taxon>Cichorioideae</taxon>
        <taxon>Cichorieae</taxon>
        <taxon>Lactucinae</taxon>
        <taxon>Lactuca</taxon>
    </lineage>
</organism>
<sequence>MTGSDAGARYLQDARLAVSEVSSAHLVVFELSITIVRSESALTLRALAEIDPTCVGGLVNYGITTLKALRENRQSLRQGDDVATNNLSVDVEAIAFPWNLLLYNRERDLETVNMFNGKVEDSFCKRAARKLLLEFKSDSFSKYEASTSIYFIRKHYFEKSTNHTSFRATVSDGTIIIVLGDAQTRYIVNVVREENEEAVRLPPSISIEISSDCDLVGYLEDAWVKIFEYKKHVKERWKLVKSGHKLAETRLRAMVARDVFRIKRNKATTIVQGLP</sequence>
<keyword evidence="2" id="KW-1185">Reference proteome</keyword>
<dbReference type="PANTHER" id="PTHR46975:SF2">
    <property type="entry name" value="PROTEIN SWEETIE"/>
    <property type="match status" value="1"/>
</dbReference>
<dbReference type="PANTHER" id="PTHR46975">
    <property type="entry name" value="PROTEIN SWEETIE"/>
    <property type="match status" value="1"/>
</dbReference>
<comment type="caution">
    <text evidence="1">The sequence shown here is derived from an EMBL/GenBank/DDBJ whole genome shotgun (WGS) entry which is preliminary data.</text>
</comment>
<dbReference type="GO" id="GO:0005975">
    <property type="term" value="P:carbohydrate metabolic process"/>
    <property type="evidence" value="ECO:0007669"/>
    <property type="project" value="InterPro"/>
</dbReference>
<protein>
    <submittedName>
        <fullName evidence="1">Uncharacterized protein</fullName>
    </submittedName>
</protein>
<accession>A0A9R1XL47</accession>